<evidence type="ECO:0000256" key="1">
    <source>
        <dbReference type="SAM" id="MobiDB-lite"/>
    </source>
</evidence>
<protein>
    <submittedName>
        <fullName evidence="3">Uncharacterized protein</fullName>
    </submittedName>
</protein>
<dbReference type="AlphaFoldDB" id="T0Q8K6"/>
<evidence type="ECO:0000313" key="4">
    <source>
        <dbReference type="Proteomes" id="UP000030762"/>
    </source>
</evidence>
<dbReference type="VEuPathDB" id="FungiDB:SDRG_11421"/>
<dbReference type="RefSeq" id="XP_008615684.1">
    <property type="nucleotide sequence ID" value="XM_008617462.1"/>
</dbReference>
<dbReference type="InParanoid" id="T0Q8K6"/>
<keyword evidence="4" id="KW-1185">Reference proteome</keyword>
<feature type="region of interest" description="Disordered" evidence="1">
    <location>
        <begin position="68"/>
        <end position="94"/>
    </location>
</feature>
<dbReference type="Proteomes" id="UP000030762">
    <property type="component" value="Unassembled WGS sequence"/>
</dbReference>
<keyword evidence="2" id="KW-0812">Transmembrane</keyword>
<dbReference type="EMBL" id="JH767172">
    <property type="protein sequence ID" value="EQC30946.1"/>
    <property type="molecule type" value="Genomic_DNA"/>
</dbReference>
<organism evidence="3 4">
    <name type="scientific">Saprolegnia diclina (strain VS20)</name>
    <dbReference type="NCBI Taxonomy" id="1156394"/>
    <lineage>
        <taxon>Eukaryota</taxon>
        <taxon>Sar</taxon>
        <taxon>Stramenopiles</taxon>
        <taxon>Oomycota</taxon>
        <taxon>Saprolegniomycetes</taxon>
        <taxon>Saprolegniales</taxon>
        <taxon>Saprolegniaceae</taxon>
        <taxon>Saprolegnia</taxon>
    </lineage>
</organism>
<name>T0Q8K6_SAPDV</name>
<evidence type="ECO:0000256" key="2">
    <source>
        <dbReference type="SAM" id="Phobius"/>
    </source>
</evidence>
<sequence length="94" mass="10594">MEATAAHSIRAVSQVTVPPLHPAAYVALSLSVLAIYLWLVHAFESSVHLHQKKDRASLIARQFYLEQRKRRSQHPPRLDAIPEERLSNTTSADV</sequence>
<reference evidence="3 4" key="1">
    <citation type="submission" date="2012-04" db="EMBL/GenBank/DDBJ databases">
        <title>The Genome Sequence of Saprolegnia declina VS20.</title>
        <authorList>
            <consortium name="The Broad Institute Genome Sequencing Platform"/>
            <person name="Russ C."/>
            <person name="Nusbaum C."/>
            <person name="Tyler B."/>
            <person name="van West P."/>
            <person name="Dieguez-Uribeondo J."/>
            <person name="de Bruijn I."/>
            <person name="Tripathy S."/>
            <person name="Jiang R."/>
            <person name="Young S.K."/>
            <person name="Zeng Q."/>
            <person name="Gargeya S."/>
            <person name="Fitzgerald M."/>
            <person name="Haas B."/>
            <person name="Abouelleil A."/>
            <person name="Alvarado L."/>
            <person name="Arachchi H.M."/>
            <person name="Berlin A."/>
            <person name="Chapman S.B."/>
            <person name="Goldberg J."/>
            <person name="Griggs A."/>
            <person name="Gujja S."/>
            <person name="Hansen M."/>
            <person name="Howarth C."/>
            <person name="Imamovic A."/>
            <person name="Larimer J."/>
            <person name="McCowen C."/>
            <person name="Montmayeur A."/>
            <person name="Murphy C."/>
            <person name="Neiman D."/>
            <person name="Pearson M."/>
            <person name="Priest M."/>
            <person name="Roberts A."/>
            <person name="Saif S."/>
            <person name="Shea T."/>
            <person name="Sisk P."/>
            <person name="Sykes S."/>
            <person name="Wortman J."/>
            <person name="Nusbaum C."/>
            <person name="Birren B."/>
        </authorList>
    </citation>
    <scope>NUCLEOTIDE SEQUENCE [LARGE SCALE GENOMIC DNA]</scope>
    <source>
        <strain evidence="3 4">VS20</strain>
    </source>
</reference>
<feature type="compositionally biased region" description="Basic and acidic residues" evidence="1">
    <location>
        <begin position="76"/>
        <end position="86"/>
    </location>
</feature>
<dbReference type="GeneID" id="19952148"/>
<feature type="transmembrane region" description="Helical" evidence="2">
    <location>
        <begin position="23"/>
        <end position="43"/>
    </location>
</feature>
<evidence type="ECO:0000313" key="3">
    <source>
        <dbReference type="EMBL" id="EQC30946.1"/>
    </source>
</evidence>
<dbReference type="OrthoDB" id="10481819at2759"/>
<gene>
    <name evidence="3" type="ORF">SDRG_11421</name>
</gene>
<proteinExistence type="predicted"/>
<keyword evidence="2" id="KW-0472">Membrane</keyword>
<keyword evidence="2" id="KW-1133">Transmembrane helix</keyword>
<accession>T0Q8K6</accession>